<feature type="compositionally biased region" description="Low complexity" evidence="2">
    <location>
        <begin position="764"/>
        <end position="787"/>
    </location>
</feature>
<evidence type="ECO:0000256" key="2">
    <source>
        <dbReference type="SAM" id="MobiDB-lite"/>
    </source>
</evidence>
<feature type="region of interest" description="Disordered" evidence="2">
    <location>
        <begin position="753"/>
        <end position="799"/>
    </location>
</feature>
<feature type="region of interest" description="Disordered" evidence="2">
    <location>
        <begin position="482"/>
        <end position="532"/>
    </location>
</feature>
<evidence type="ECO:0000256" key="3">
    <source>
        <dbReference type="SAM" id="Phobius"/>
    </source>
</evidence>
<organism evidence="6">
    <name type="scientific">Leptosphaeria maculans (strain JN3 / isolate v23.1.3 / race Av1-4-5-6-7-8)</name>
    <name type="common">Blackleg fungus</name>
    <name type="synonym">Phoma lingam</name>
    <dbReference type="NCBI Taxonomy" id="985895"/>
    <lineage>
        <taxon>Eukaryota</taxon>
        <taxon>Fungi</taxon>
        <taxon>Dikarya</taxon>
        <taxon>Ascomycota</taxon>
        <taxon>Pezizomycotina</taxon>
        <taxon>Dothideomycetes</taxon>
        <taxon>Pleosporomycetidae</taxon>
        <taxon>Pleosporales</taxon>
        <taxon>Pleosporineae</taxon>
        <taxon>Leptosphaeriaceae</taxon>
        <taxon>Plenodomus</taxon>
        <taxon>Plenodomus lingam/Leptosphaeria maculans species complex</taxon>
    </lineage>
</organism>
<sequence length="965" mass="101662">MNYDPRSGGPAQGSNDANESRKGSVRAARERMQAAQIRTQLPDTSRIIGLPQRPNQLVLQNSSRKTDASAPRSIPSDYRDSAGRESPEPQWPLPNTTTNVPQFSPIIPPPSPEHLQPPEQNGRPVSDEYLIQQLSPDYLSPASSNYPGYGGANGNGDLFSPTSHRSSRPLTTSSVASEVSSLGDIPDFPIPEIPSSQQARRVPSLGPPPSARRGPSSYYTQMSYVSPIVEESESRSAASRSRHGSFASSNVFPLNNEDFYPDDDLLSDDETITSDRGTASPEHDDQSGLVKQSPALVRQASLGRRTKPSLMTIKSIDSFGSGGKKKAAGLDAAAGTVGAGGAILAARDGSSSRVEGSRLSHAGSQGSSSTSSSDSVSATGNMKGKSANHAGSPTSPHPLAQEMRPSGLAERAGMRRPPKLDIDAVRDAEARGSLTSLPDLIRRATRLAANLDRGKTASRLGFDFWESGDPEKRDIRQSGLSDMLAAFPPPGQDTPVRSGTPNVGNRSISAWPSAGSRTGGANANENNGGSKKRRRCCGMPFWTFVTILIVLIVVIAAAAVIPVVLVVIPNQKNNSNNNNGPAQDGQGNTGGGNNNNNNNNPPNNPGGTSTMESMVLPAPTSSPNSNQCDGVITCQNEGIAILNSDLSCNCICINGFTGRTCTNNDATGCTATSIADTANNATVGTGIPRLVETANKDFNIPLDATRILSLFSSLSLSCAAENALITFNGLASRSADHQLHSLNSKIILHPTRSLPVLNHPHPPQALAQPAKRQTVGQAGEGQSSSGQKNTPGNGIQTQPVSSNVTALDFARIGVLLALQESGDLDVAASAQEAIQNFLTENRSGNAVGTSVEVGPFEMDLVDFTIQFQNGTTIRAPPQATSTWPSPRAQPPYFIPFLDLELFECLRTRPVGDLNDRRTGSNVLNGEQYPCLTTVTGTITGASGFVTTVFAVYKIFGIAALLSDTF</sequence>
<feature type="disulfide bond" evidence="1">
    <location>
        <begin position="652"/>
        <end position="661"/>
    </location>
</feature>
<dbReference type="CDD" id="cd00054">
    <property type="entry name" value="EGF_CA"/>
    <property type="match status" value="1"/>
</dbReference>
<accession>E4ZUJ4</accession>
<dbReference type="PANTHER" id="PTHR17178:SF0">
    <property type="entry name" value="SERGLYCIN"/>
    <property type="match status" value="1"/>
</dbReference>
<keyword evidence="1" id="KW-1015">Disulfide bond</keyword>
<keyword evidence="6" id="KW-1185">Reference proteome</keyword>
<dbReference type="PANTHER" id="PTHR17178">
    <property type="entry name" value="SECRETORY GRANULE PROTEOGLYCAN CORE PROTEIN"/>
    <property type="match status" value="1"/>
</dbReference>
<dbReference type="EMBL" id="FP929126">
    <property type="protein sequence ID" value="CBX95073.1"/>
    <property type="molecule type" value="Genomic_DNA"/>
</dbReference>
<name>E4ZUJ4_LEPMJ</name>
<dbReference type="PROSITE" id="PS50026">
    <property type="entry name" value="EGF_3"/>
    <property type="match status" value="1"/>
</dbReference>
<evidence type="ECO:0000256" key="1">
    <source>
        <dbReference type="PROSITE-ProRule" id="PRU00076"/>
    </source>
</evidence>
<feature type="region of interest" description="Disordered" evidence="2">
    <location>
        <begin position="1"/>
        <end position="328"/>
    </location>
</feature>
<feature type="compositionally biased region" description="Low complexity" evidence="2">
    <location>
        <begin position="594"/>
        <end position="608"/>
    </location>
</feature>
<comment type="caution">
    <text evidence="1">Lacks conserved residue(s) required for the propagation of feature annotation.</text>
</comment>
<feature type="compositionally biased region" description="Polar residues" evidence="2">
    <location>
        <begin position="160"/>
        <end position="180"/>
    </location>
</feature>
<feature type="compositionally biased region" description="Basic and acidic residues" evidence="2">
    <location>
        <begin position="18"/>
        <end position="32"/>
    </location>
</feature>
<reference evidence="6" key="1">
    <citation type="journal article" date="2011" name="Nat. Commun.">
        <title>Effector diversification within compartments of the Leptosphaeria maculans genome affected by Repeat-Induced Point mutations.</title>
        <authorList>
            <person name="Rouxel T."/>
            <person name="Grandaubert J."/>
            <person name="Hane J.K."/>
            <person name="Hoede C."/>
            <person name="van de Wouw A.P."/>
            <person name="Couloux A."/>
            <person name="Dominguez V."/>
            <person name="Anthouard V."/>
            <person name="Bally P."/>
            <person name="Bourras S."/>
            <person name="Cozijnsen A.J."/>
            <person name="Ciuffetti L.M."/>
            <person name="Degrave A."/>
            <person name="Dilmaghani A."/>
            <person name="Duret L."/>
            <person name="Fudal I."/>
            <person name="Goodwin S.B."/>
            <person name="Gout L."/>
            <person name="Glaser N."/>
            <person name="Linglin J."/>
            <person name="Kema G.H.J."/>
            <person name="Lapalu N."/>
            <person name="Lawrence C.B."/>
            <person name="May K."/>
            <person name="Meyer M."/>
            <person name="Ollivier B."/>
            <person name="Poulain J."/>
            <person name="Schoch C.L."/>
            <person name="Simon A."/>
            <person name="Spatafora J.W."/>
            <person name="Stachowiak A."/>
            <person name="Turgeon B.G."/>
            <person name="Tyler B.M."/>
            <person name="Vincent D."/>
            <person name="Weissenbach J."/>
            <person name="Amselem J."/>
            <person name="Quesneville H."/>
            <person name="Oliver R.P."/>
            <person name="Wincker P."/>
            <person name="Balesdent M.-H."/>
            <person name="Howlett B.J."/>
        </authorList>
    </citation>
    <scope>NUCLEOTIDE SEQUENCE [LARGE SCALE GENOMIC DNA]</scope>
    <source>
        <strain evidence="6">JN3 / isolate v23.1.3 / race Av1-4-5-6-7-8</strain>
    </source>
</reference>
<protein>
    <recommendedName>
        <fullName evidence="4">EGF-like domain-containing protein</fullName>
    </recommendedName>
</protein>
<evidence type="ECO:0000259" key="4">
    <source>
        <dbReference type="PROSITE" id="PS50026"/>
    </source>
</evidence>
<keyword evidence="3" id="KW-1133">Transmembrane helix</keyword>
<feature type="compositionally biased region" description="Polar residues" evidence="2">
    <location>
        <begin position="788"/>
        <end position="799"/>
    </location>
</feature>
<feature type="region of interest" description="Disordered" evidence="2">
    <location>
        <begin position="348"/>
        <end position="402"/>
    </location>
</feature>
<dbReference type="PROSITE" id="PS00022">
    <property type="entry name" value="EGF_1"/>
    <property type="match status" value="1"/>
</dbReference>
<feature type="compositionally biased region" description="Basic and acidic residues" evidence="2">
    <location>
        <begin position="77"/>
        <end position="87"/>
    </location>
</feature>
<dbReference type="AlphaFoldDB" id="E4ZUJ4"/>
<feature type="transmembrane region" description="Helical" evidence="3">
    <location>
        <begin position="541"/>
        <end position="568"/>
    </location>
</feature>
<dbReference type="PROSITE" id="PS01186">
    <property type="entry name" value="EGF_2"/>
    <property type="match status" value="1"/>
</dbReference>
<dbReference type="HOGENOM" id="CLU_009769_0_0_1"/>
<feature type="compositionally biased region" description="Low complexity" evidence="2">
    <location>
        <begin position="519"/>
        <end position="529"/>
    </location>
</feature>
<dbReference type="OrthoDB" id="283575at2759"/>
<proteinExistence type="predicted"/>
<feature type="compositionally biased region" description="Polar residues" evidence="2">
    <location>
        <begin position="53"/>
        <end position="63"/>
    </location>
</feature>
<feature type="compositionally biased region" description="Low complexity" evidence="2">
    <location>
        <begin position="235"/>
        <end position="249"/>
    </location>
</feature>
<keyword evidence="3" id="KW-0812">Transmembrane</keyword>
<keyword evidence="3" id="KW-0472">Membrane</keyword>
<feature type="compositionally biased region" description="Acidic residues" evidence="2">
    <location>
        <begin position="259"/>
        <end position="272"/>
    </location>
</feature>
<dbReference type="Proteomes" id="UP000002668">
    <property type="component" value="Genome"/>
</dbReference>
<feature type="compositionally biased region" description="Low complexity" evidence="2">
    <location>
        <begin position="357"/>
        <end position="377"/>
    </location>
</feature>
<dbReference type="STRING" id="985895.E4ZUJ4"/>
<feature type="region of interest" description="Disordered" evidence="2">
    <location>
        <begin position="571"/>
        <end position="624"/>
    </location>
</feature>
<evidence type="ECO:0000313" key="6">
    <source>
        <dbReference type="Proteomes" id="UP000002668"/>
    </source>
</evidence>
<dbReference type="InterPro" id="IPR000742">
    <property type="entry name" value="EGF"/>
</dbReference>
<evidence type="ECO:0000313" key="5">
    <source>
        <dbReference type="EMBL" id="CBX95073.1"/>
    </source>
</evidence>
<dbReference type="eggNOG" id="ENOG502RXHJ">
    <property type="taxonomic scope" value="Eukaryota"/>
</dbReference>
<feature type="compositionally biased region" description="Polar residues" evidence="2">
    <location>
        <begin position="495"/>
        <end position="510"/>
    </location>
</feature>
<dbReference type="OMA" id="TCSCICT"/>
<feature type="domain" description="EGF-like" evidence="4">
    <location>
        <begin position="624"/>
        <end position="662"/>
    </location>
</feature>
<dbReference type="InParanoid" id="E4ZUJ4"/>
<dbReference type="GeneID" id="13287696"/>
<keyword evidence="1" id="KW-0245">EGF-like domain</keyword>
<dbReference type="VEuPathDB" id="FungiDB:LEMA_P114880.1"/>
<gene>
    <name evidence="5" type="ORF">LEMA_P114880.1</name>
</gene>